<gene>
    <name evidence="2" type="ORF">SDC9_154622</name>
</gene>
<feature type="transmembrane region" description="Helical" evidence="1">
    <location>
        <begin position="12"/>
        <end position="30"/>
    </location>
</feature>
<keyword evidence="1" id="KW-1133">Transmembrane helix</keyword>
<comment type="caution">
    <text evidence="2">The sequence shown here is derived from an EMBL/GenBank/DDBJ whole genome shotgun (WGS) entry which is preliminary data.</text>
</comment>
<dbReference type="EMBL" id="VSSQ01053320">
    <property type="protein sequence ID" value="MPN07356.1"/>
    <property type="molecule type" value="Genomic_DNA"/>
</dbReference>
<reference evidence="2" key="1">
    <citation type="submission" date="2019-08" db="EMBL/GenBank/DDBJ databases">
        <authorList>
            <person name="Kucharzyk K."/>
            <person name="Murdoch R.W."/>
            <person name="Higgins S."/>
            <person name="Loffler F."/>
        </authorList>
    </citation>
    <scope>NUCLEOTIDE SEQUENCE</scope>
</reference>
<keyword evidence="1" id="KW-0812">Transmembrane</keyword>
<accession>A0A645F103</accession>
<evidence type="ECO:0000313" key="2">
    <source>
        <dbReference type="EMBL" id="MPN07356.1"/>
    </source>
</evidence>
<name>A0A645F103_9ZZZZ</name>
<keyword evidence="1" id="KW-0472">Membrane</keyword>
<sequence length="106" mass="11967">MDTTIHPMVANMAPGITSLHLSLLLGVYLYKRANTSIMEVNMIAYLTIFHKDINDPEMKNFHIKNLPNASPKTNKNNVATIIKVNPIVHKIDIIITFIKDLFSFSS</sequence>
<proteinExistence type="predicted"/>
<organism evidence="2">
    <name type="scientific">bioreactor metagenome</name>
    <dbReference type="NCBI Taxonomy" id="1076179"/>
    <lineage>
        <taxon>unclassified sequences</taxon>
        <taxon>metagenomes</taxon>
        <taxon>ecological metagenomes</taxon>
    </lineage>
</organism>
<protein>
    <submittedName>
        <fullName evidence="2">Uncharacterized protein</fullName>
    </submittedName>
</protein>
<dbReference type="AlphaFoldDB" id="A0A645F103"/>
<evidence type="ECO:0000256" key="1">
    <source>
        <dbReference type="SAM" id="Phobius"/>
    </source>
</evidence>